<reference evidence="1" key="1">
    <citation type="submission" date="2013-08" db="EMBL/GenBank/DDBJ databases">
        <authorList>
            <person name="Mendez C."/>
            <person name="Richter M."/>
            <person name="Ferrer M."/>
            <person name="Sanchez J."/>
        </authorList>
    </citation>
    <scope>NUCLEOTIDE SEQUENCE</scope>
</reference>
<dbReference type="Pfam" id="PF08238">
    <property type="entry name" value="Sel1"/>
    <property type="match status" value="5"/>
</dbReference>
<dbReference type="SMART" id="SM00671">
    <property type="entry name" value="SEL1"/>
    <property type="match status" value="4"/>
</dbReference>
<gene>
    <name evidence="1" type="ORF">B1A_15510</name>
</gene>
<dbReference type="Gene3D" id="1.25.40.10">
    <property type="entry name" value="Tetratricopeptide repeat domain"/>
    <property type="match status" value="1"/>
</dbReference>
<protein>
    <submittedName>
        <fullName evidence="1">Sel1 domain protein repeat-containing protein</fullName>
    </submittedName>
</protein>
<dbReference type="PANTHER" id="PTHR43628">
    <property type="entry name" value="ACTIVATOR OF C KINASE PROTEIN 1-RELATED"/>
    <property type="match status" value="1"/>
</dbReference>
<dbReference type="InterPro" id="IPR011990">
    <property type="entry name" value="TPR-like_helical_dom_sf"/>
</dbReference>
<sequence>VDAEEAIGLKYAYGEGVKWNLPKGIHWLSKAAHDGSVDADCSLGELYDDGLLFAGHHMRPDYAKSVKWYRRAAEKGWCWLQLARAYDDKAGSDADRNDRALYESDTRAAVHWWRKEAEPRTSYPAGYPYGKFPKGNPMAQEHMGYLYRFGLGVPQSYKRALVWYRRSAAQQGGGDAMMSLAYFYEHGLGVPVNFELAYIYYGLAPQGLGPQCHQCTKGNLDELAKKMSPREVVGAQAIVSTWHQGMPLPTAHGLSVMADHADKVMEKSFFPE</sequence>
<dbReference type="InterPro" id="IPR006597">
    <property type="entry name" value="Sel1-like"/>
</dbReference>
<accession>T0Z6V7</accession>
<reference evidence="1" key="2">
    <citation type="journal article" date="2014" name="ISME J.">
        <title>Microbial stratification in low pH oxic and suboxic macroscopic growths along an acid mine drainage.</title>
        <authorList>
            <person name="Mendez-Garcia C."/>
            <person name="Mesa V."/>
            <person name="Sprenger R.R."/>
            <person name="Richter M."/>
            <person name="Diez M.S."/>
            <person name="Solano J."/>
            <person name="Bargiela R."/>
            <person name="Golyshina O.V."/>
            <person name="Manteca A."/>
            <person name="Ramos J.L."/>
            <person name="Gallego J.R."/>
            <person name="Llorente I."/>
            <person name="Martins Dos Santos V.A."/>
            <person name="Jensen O.N."/>
            <person name="Pelaez A.I."/>
            <person name="Sanchez J."/>
            <person name="Ferrer M."/>
        </authorList>
    </citation>
    <scope>NUCLEOTIDE SEQUENCE</scope>
</reference>
<comment type="caution">
    <text evidence="1">The sequence shown here is derived from an EMBL/GenBank/DDBJ whole genome shotgun (WGS) entry which is preliminary data.</text>
</comment>
<name>T0Z6V7_9ZZZZ</name>
<dbReference type="EMBL" id="AUZX01011379">
    <property type="protein sequence ID" value="EQD43776.1"/>
    <property type="molecule type" value="Genomic_DNA"/>
</dbReference>
<dbReference type="AlphaFoldDB" id="T0Z6V7"/>
<dbReference type="InterPro" id="IPR052945">
    <property type="entry name" value="Mitotic_Regulator"/>
</dbReference>
<organism evidence="1">
    <name type="scientific">mine drainage metagenome</name>
    <dbReference type="NCBI Taxonomy" id="410659"/>
    <lineage>
        <taxon>unclassified sequences</taxon>
        <taxon>metagenomes</taxon>
        <taxon>ecological metagenomes</taxon>
    </lineage>
</organism>
<proteinExistence type="predicted"/>
<dbReference type="SUPFAM" id="SSF81901">
    <property type="entry name" value="HCP-like"/>
    <property type="match status" value="1"/>
</dbReference>
<feature type="non-terminal residue" evidence="1">
    <location>
        <position position="1"/>
    </location>
</feature>
<evidence type="ECO:0000313" key="1">
    <source>
        <dbReference type="EMBL" id="EQD43776.1"/>
    </source>
</evidence>
<dbReference type="PANTHER" id="PTHR43628:SF1">
    <property type="entry name" value="CHITIN SYNTHASE REGULATORY FACTOR 2-RELATED"/>
    <property type="match status" value="1"/>
</dbReference>